<dbReference type="EMBL" id="CP144089">
    <property type="protein sequence ID" value="WWD05940.1"/>
    <property type="molecule type" value="Genomic_DNA"/>
</dbReference>
<dbReference type="RefSeq" id="XP_066083907.1">
    <property type="nucleotide sequence ID" value="XM_066227810.1"/>
</dbReference>
<evidence type="ECO:0008006" key="5">
    <source>
        <dbReference type="Google" id="ProtNLM"/>
    </source>
</evidence>
<keyword evidence="4" id="KW-1185">Reference proteome</keyword>
<dbReference type="AlphaFoldDB" id="A0AAX4KK93"/>
<keyword evidence="2" id="KW-0732">Signal</keyword>
<feature type="region of interest" description="Disordered" evidence="1">
    <location>
        <begin position="26"/>
        <end position="58"/>
    </location>
</feature>
<protein>
    <recommendedName>
        <fullName evidence="5">Ricin B lectin domain-containing protein</fullName>
    </recommendedName>
</protein>
<accession>A0AAX4KK93</accession>
<organism evidence="3 4">
    <name type="scientific">Kwoniella europaea PYCC6329</name>
    <dbReference type="NCBI Taxonomy" id="1423913"/>
    <lineage>
        <taxon>Eukaryota</taxon>
        <taxon>Fungi</taxon>
        <taxon>Dikarya</taxon>
        <taxon>Basidiomycota</taxon>
        <taxon>Agaricomycotina</taxon>
        <taxon>Tremellomycetes</taxon>
        <taxon>Tremellales</taxon>
        <taxon>Cryptococcaceae</taxon>
        <taxon>Kwoniella</taxon>
    </lineage>
</organism>
<feature type="signal peptide" evidence="2">
    <location>
        <begin position="1"/>
        <end position="22"/>
    </location>
</feature>
<dbReference type="Proteomes" id="UP001358614">
    <property type="component" value="Chromosome 1"/>
</dbReference>
<name>A0AAX4KK93_9TREE</name>
<evidence type="ECO:0000256" key="2">
    <source>
        <dbReference type="SAM" id="SignalP"/>
    </source>
</evidence>
<feature type="chain" id="PRO_5043321102" description="Ricin B lectin domain-containing protein" evidence="2">
    <location>
        <begin position="23"/>
        <end position="213"/>
    </location>
</feature>
<dbReference type="KEGG" id="ker:91102827"/>
<reference evidence="3 4" key="1">
    <citation type="submission" date="2024-01" db="EMBL/GenBank/DDBJ databases">
        <title>Comparative genomics of Cryptococcus and Kwoniella reveals pathogenesis evolution and contrasting modes of karyotype evolution via chromosome fusion or intercentromeric recombination.</title>
        <authorList>
            <person name="Coelho M.A."/>
            <person name="David-Palma M."/>
            <person name="Shea T."/>
            <person name="Bowers K."/>
            <person name="McGinley-Smith S."/>
            <person name="Mohammad A.W."/>
            <person name="Gnirke A."/>
            <person name="Yurkov A.M."/>
            <person name="Nowrousian M."/>
            <person name="Sun S."/>
            <person name="Cuomo C.A."/>
            <person name="Heitman J."/>
        </authorList>
    </citation>
    <scope>NUCLEOTIDE SEQUENCE [LARGE SCALE GENOMIC DNA]</scope>
    <source>
        <strain evidence="3 4">PYCC6329</strain>
    </source>
</reference>
<evidence type="ECO:0000313" key="4">
    <source>
        <dbReference type="Proteomes" id="UP001358614"/>
    </source>
</evidence>
<evidence type="ECO:0000256" key="1">
    <source>
        <dbReference type="SAM" id="MobiDB-lite"/>
    </source>
</evidence>
<dbReference type="GeneID" id="91102827"/>
<evidence type="ECO:0000313" key="3">
    <source>
        <dbReference type="EMBL" id="WWD05940.1"/>
    </source>
</evidence>
<gene>
    <name evidence="3" type="ORF">V865_004025</name>
</gene>
<sequence length="213" mass="23165">MLFQRSFLTIPLIPSLASAAAASSTNTTIATPSTNTTATSPASSSTTSISEETNTSNTRSVRLQLNYNATKCLSAIMDSEGYAQPELTFVQNCTYSTVWVVPSNFDEQPGEVVCGECNDLPILDGGKYGNQTNATVLAMPDEQRLGQKWMIDPDQRISLRPPTDPTKATFCLGETIDDKRGSYVRTEYCGDGPDSGRSKINQIWNLIDVEKDT</sequence>
<proteinExistence type="predicted"/>